<dbReference type="Gene3D" id="2.60.120.340">
    <property type="entry name" value="Nucleoplasmin core domain"/>
    <property type="match status" value="1"/>
</dbReference>
<protein>
    <recommendedName>
        <fullName evidence="5">FK506-binding protein</fullName>
        <ecNumber evidence="5">5.2.1.8</ecNumber>
    </recommendedName>
</protein>
<feature type="compositionally biased region" description="Basic and acidic residues" evidence="7">
    <location>
        <begin position="281"/>
        <end position="317"/>
    </location>
</feature>
<sequence length="429" mass="45394">MPEPIAFFGQRIEPGEVVPIDALSAFCITNIAFADGVKGSARAVVKVHHTQLPQLPDDSEDEEDEEEDEEEGEGDFEEQVLTVCHLHPGKIEQAQVNLHFSAHALIGVSVTGDNAVDLIGSYTTSADDDYDSDPDSDEEGYSSFDESDEEIDSDAVGSLPDLKRRIGGKVDAAGSDEEESLDEDELDIADLMDESEEDESAEEAEAAPTKSKKRSIAEVDADASMMTTASTADVSDSELAAAAAAEGLDISSLSKNQRKRLNKKLRTESGEAASPAVAEPAQDKKAAAAEKKAAAAADKKKAADEKAKAAAAKEAKSKKQKLPSGVEIEDKKIGTGPIAKAGQRVGMRYIGRLVSGKQFDANTSGKPFSFKLGRGEVIKGWDEGIKGMQVGGERRLTIPPASGYGRSGAPPAIPGNATLVFDIKMVDLK</sequence>
<dbReference type="OrthoDB" id="1902587at2759"/>
<comment type="similarity">
    <text evidence="2">Belongs to the FKBP-type PPIase family. FKBP3/4 subfamily.</text>
</comment>
<dbReference type="InterPro" id="IPR041232">
    <property type="entry name" value="NPL"/>
</dbReference>
<keyword evidence="3 5" id="KW-0697">Rotamase</keyword>
<comment type="catalytic activity">
    <reaction evidence="1 5 6">
        <text>[protein]-peptidylproline (omega=180) = [protein]-peptidylproline (omega=0)</text>
        <dbReference type="Rhea" id="RHEA:16237"/>
        <dbReference type="Rhea" id="RHEA-COMP:10747"/>
        <dbReference type="Rhea" id="RHEA-COMP:10748"/>
        <dbReference type="ChEBI" id="CHEBI:83833"/>
        <dbReference type="ChEBI" id="CHEBI:83834"/>
        <dbReference type="EC" id="5.2.1.8"/>
    </reaction>
</comment>
<feature type="compositionally biased region" description="Acidic residues" evidence="7">
    <location>
        <begin position="126"/>
        <end position="153"/>
    </location>
</feature>
<dbReference type="PROSITE" id="PS50059">
    <property type="entry name" value="FKBP_PPIASE"/>
    <property type="match status" value="1"/>
</dbReference>
<evidence type="ECO:0000313" key="10">
    <source>
        <dbReference type="Proteomes" id="UP000245946"/>
    </source>
</evidence>
<evidence type="ECO:0000256" key="7">
    <source>
        <dbReference type="SAM" id="MobiDB-lite"/>
    </source>
</evidence>
<evidence type="ECO:0000313" key="9">
    <source>
        <dbReference type="EMBL" id="PWN98639.1"/>
    </source>
</evidence>
<feature type="domain" description="PPIase FKBP-type" evidence="8">
    <location>
        <begin position="342"/>
        <end position="429"/>
    </location>
</feature>
<dbReference type="GeneID" id="37272764"/>
<dbReference type="GO" id="GO:0005730">
    <property type="term" value="C:nucleolus"/>
    <property type="evidence" value="ECO:0007669"/>
    <property type="project" value="TreeGrafter"/>
</dbReference>
<evidence type="ECO:0000256" key="3">
    <source>
        <dbReference type="ARBA" id="ARBA00023110"/>
    </source>
</evidence>
<evidence type="ECO:0000259" key="8">
    <source>
        <dbReference type="PROSITE" id="PS50059"/>
    </source>
</evidence>
<gene>
    <name evidence="9" type="ORF">FA09DRAFT_360342</name>
</gene>
<dbReference type="RefSeq" id="XP_025598918.1">
    <property type="nucleotide sequence ID" value="XM_025745220.1"/>
</dbReference>
<evidence type="ECO:0000256" key="1">
    <source>
        <dbReference type="ARBA" id="ARBA00000971"/>
    </source>
</evidence>
<dbReference type="InterPro" id="IPR023566">
    <property type="entry name" value="PPIase_Fpr3/Fpr4-like"/>
</dbReference>
<dbReference type="Proteomes" id="UP000245946">
    <property type="component" value="Unassembled WGS sequence"/>
</dbReference>
<keyword evidence="4 5" id="KW-0413">Isomerase</keyword>
<feature type="compositionally biased region" description="Acidic residues" evidence="7">
    <location>
        <begin position="174"/>
        <end position="205"/>
    </location>
</feature>
<dbReference type="PIRSF" id="PIRSF001473">
    <property type="entry name" value="FK506-bp_FPR3"/>
    <property type="match status" value="1"/>
</dbReference>
<dbReference type="GO" id="GO:0000785">
    <property type="term" value="C:chromatin"/>
    <property type="evidence" value="ECO:0007669"/>
    <property type="project" value="TreeGrafter"/>
</dbReference>
<dbReference type="EC" id="5.2.1.8" evidence="5"/>
<evidence type="ECO:0000256" key="4">
    <source>
        <dbReference type="ARBA" id="ARBA00023235"/>
    </source>
</evidence>
<reference evidence="9 10" key="1">
    <citation type="journal article" date="2018" name="Mol. Biol. Evol.">
        <title>Broad Genomic Sampling Reveals a Smut Pathogenic Ancestry of the Fungal Clade Ustilaginomycotina.</title>
        <authorList>
            <person name="Kijpornyongpan T."/>
            <person name="Mondo S.J."/>
            <person name="Barry K."/>
            <person name="Sandor L."/>
            <person name="Lee J."/>
            <person name="Lipzen A."/>
            <person name="Pangilinan J."/>
            <person name="LaButti K."/>
            <person name="Hainaut M."/>
            <person name="Henrissat B."/>
            <person name="Grigoriev I.V."/>
            <person name="Spatafora J.W."/>
            <person name="Aime M.C."/>
        </authorList>
    </citation>
    <scope>NUCLEOTIDE SEQUENCE [LARGE SCALE GENOMIC DNA]</scope>
    <source>
        <strain evidence="9 10">MCA 4186</strain>
    </source>
</reference>
<name>A0A316ZAS0_9BASI</name>
<dbReference type="Pfam" id="PF00254">
    <property type="entry name" value="FKBP_C"/>
    <property type="match status" value="1"/>
</dbReference>
<dbReference type="SUPFAM" id="SSF54534">
    <property type="entry name" value="FKBP-like"/>
    <property type="match status" value="1"/>
</dbReference>
<feature type="region of interest" description="Disordered" evidence="7">
    <location>
        <begin position="124"/>
        <end position="223"/>
    </location>
</feature>
<proteinExistence type="inferred from homology"/>
<dbReference type="InterPro" id="IPR001179">
    <property type="entry name" value="PPIase_FKBP_dom"/>
</dbReference>
<dbReference type="PANTHER" id="PTHR43811:SF19">
    <property type="entry name" value="39 KDA FK506-BINDING NUCLEAR PROTEIN"/>
    <property type="match status" value="1"/>
</dbReference>
<organism evidence="9 10">
    <name type="scientific">Tilletiopsis washingtonensis</name>
    <dbReference type="NCBI Taxonomy" id="58919"/>
    <lineage>
        <taxon>Eukaryota</taxon>
        <taxon>Fungi</taxon>
        <taxon>Dikarya</taxon>
        <taxon>Basidiomycota</taxon>
        <taxon>Ustilaginomycotina</taxon>
        <taxon>Exobasidiomycetes</taxon>
        <taxon>Entylomatales</taxon>
        <taxon>Entylomatales incertae sedis</taxon>
        <taxon>Tilletiopsis</taxon>
    </lineage>
</organism>
<evidence type="ECO:0000256" key="5">
    <source>
        <dbReference type="PIRNR" id="PIRNR001473"/>
    </source>
</evidence>
<dbReference type="GO" id="GO:0003755">
    <property type="term" value="F:peptidyl-prolyl cis-trans isomerase activity"/>
    <property type="evidence" value="ECO:0007669"/>
    <property type="project" value="UniProtKB-KW"/>
</dbReference>
<dbReference type="Pfam" id="PF17800">
    <property type="entry name" value="NPL"/>
    <property type="match status" value="1"/>
</dbReference>
<evidence type="ECO:0000256" key="6">
    <source>
        <dbReference type="PROSITE-ProRule" id="PRU00277"/>
    </source>
</evidence>
<dbReference type="FunFam" id="3.10.50.40:FF:000006">
    <property type="entry name" value="Peptidyl-prolyl cis-trans isomerase"/>
    <property type="match status" value="1"/>
</dbReference>
<dbReference type="AlphaFoldDB" id="A0A316ZAS0"/>
<dbReference type="PANTHER" id="PTHR43811">
    <property type="entry name" value="FKBP-TYPE PEPTIDYL-PROLYL CIS-TRANS ISOMERASE FKPA"/>
    <property type="match status" value="1"/>
</dbReference>
<dbReference type="InterPro" id="IPR046357">
    <property type="entry name" value="PPIase_dom_sf"/>
</dbReference>
<dbReference type="Gene3D" id="3.10.50.40">
    <property type="match status" value="1"/>
</dbReference>
<accession>A0A316ZAS0</accession>
<feature type="region of interest" description="Disordered" evidence="7">
    <location>
        <begin position="246"/>
        <end position="323"/>
    </location>
</feature>
<feature type="region of interest" description="Disordered" evidence="7">
    <location>
        <begin position="49"/>
        <end position="76"/>
    </location>
</feature>
<keyword evidence="10" id="KW-1185">Reference proteome</keyword>
<dbReference type="STRING" id="58919.A0A316ZAS0"/>
<dbReference type="EMBL" id="KZ819291">
    <property type="protein sequence ID" value="PWN98639.1"/>
    <property type="molecule type" value="Genomic_DNA"/>
</dbReference>
<feature type="compositionally biased region" description="Acidic residues" evidence="7">
    <location>
        <begin position="57"/>
        <end position="76"/>
    </location>
</feature>
<evidence type="ECO:0000256" key="2">
    <source>
        <dbReference type="ARBA" id="ARBA00007838"/>
    </source>
</evidence>